<dbReference type="HOGENOM" id="CLU_136788_1_0_0"/>
<dbReference type="STRING" id="289376.THEYE_A1798"/>
<feature type="transmembrane region" description="Helical" evidence="2">
    <location>
        <begin position="7"/>
        <end position="35"/>
    </location>
</feature>
<comment type="similarity">
    <text evidence="1">Belongs to the YggT family.</text>
</comment>
<reference evidence="3 4" key="2">
    <citation type="journal article" date="2015" name="Genome Announc.">
        <title>Genome Sequence of the Sulfate-Reducing Thermophilic Bacterium Thermodesulfovibrio yellowstonii Strain DSM 11347T (Phylum Nitrospirae).</title>
        <authorList>
            <person name="Bhatnagar S."/>
            <person name="Badger J.H."/>
            <person name="Madupu R."/>
            <person name="Khouri H.M."/>
            <person name="O'Connor E.M."/>
            <person name="Robb F.T."/>
            <person name="Ward N.L."/>
            <person name="Eisen J.A."/>
        </authorList>
    </citation>
    <scope>NUCLEOTIDE SEQUENCE [LARGE SCALE GENOMIC DNA]</scope>
    <source>
        <strain evidence="4">ATCC 51303 / DSM 11347 / YP87</strain>
    </source>
</reference>
<dbReference type="PANTHER" id="PTHR33219:SF14">
    <property type="entry name" value="PROTEIN COFACTOR ASSEMBLY OF COMPLEX C SUBUNIT B CCB3, CHLOROPLASTIC-RELATED"/>
    <property type="match status" value="1"/>
</dbReference>
<dbReference type="RefSeq" id="WP_012545961.1">
    <property type="nucleotide sequence ID" value="NC_011296.1"/>
</dbReference>
<evidence type="ECO:0000313" key="3">
    <source>
        <dbReference type="EMBL" id="ACI21241.1"/>
    </source>
</evidence>
<dbReference type="AlphaFoldDB" id="B5YHK3"/>
<organism evidence="3 4">
    <name type="scientific">Thermodesulfovibrio yellowstonii (strain ATCC 51303 / DSM 11347 / YP87)</name>
    <dbReference type="NCBI Taxonomy" id="289376"/>
    <lineage>
        <taxon>Bacteria</taxon>
        <taxon>Pseudomonadati</taxon>
        <taxon>Nitrospirota</taxon>
        <taxon>Thermodesulfovibrionia</taxon>
        <taxon>Thermodesulfovibrionales</taxon>
        <taxon>Thermodesulfovibrionaceae</taxon>
        <taxon>Thermodesulfovibrio</taxon>
    </lineage>
</organism>
<evidence type="ECO:0000256" key="2">
    <source>
        <dbReference type="SAM" id="Phobius"/>
    </source>
</evidence>
<dbReference type="EMBL" id="CP001147">
    <property type="protein sequence ID" value="ACI21241.1"/>
    <property type="molecule type" value="Genomic_DNA"/>
</dbReference>
<dbReference type="GO" id="GO:0016020">
    <property type="term" value="C:membrane"/>
    <property type="evidence" value="ECO:0007669"/>
    <property type="project" value="InterPro"/>
</dbReference>
<dbReference type="KEGG" id="tye:THEYE_A1798"/>
<name>B5YHK3_THEYD</name>
<keyword evidence="2" id="KW-0472">Membrane</keyword>
<dbReference type="PATRIC" id="fig|289376.4.peg.1754"/>
<accession>B5YHK3</accession>
<dbReference type="InterPro" id="IPR003425">
    <property type="entry name" value="CCB3/YggT"/>
</dbReference>
<sequence>MFIIGNFLIAIANILDIILTIYSFIVIIAAVISWVNPDPYNPIVRFLYRVTEPLLRPIRKLLPFRLPVDISPLILLLIIYFLQKFLITSLVELGYRIKGGIL</sequence>
<keyword evidence="4" id="KW-1185">Reference proteome</keyword>
<feature type="transmembrane region" description="Helical" evidence="2">
    <location>
        <begin position="70"/>
        <end position="95"/>
    </location>
</feature>
<evidence type="ECO:0000313" key="4">
    <source>
        <dbReference type="Proteomes" id="UP000000718"/>
    </source>
</evidence>
<proteinExistence type="inferred from homology"/>
<evidence type="ECO:0000256" key="1">
    <source>
        <dbReference type="ARBA" id="ARBA00010894"/>
    </source>
</evidence>
<dbReference type="PANTHER" id="PTHR33219">
    <property type="entry name" value="YLMG HOMOLOG PROTEIN 2, CHLOROPLASTIC"/>
    <property type="match status" value="1"/>
</dbReference>
<dbReference type="InParanoid" id="B5YHK3"/>
<keyword evidence="2" id="KW-0812">Transmembrane</keyword>
<dbReference type="EnsemblBacteria" id="ACI21241">
    <property type="protein sequence ID" value="ACI21241"/>
    <property type="gene ID" value="THEYE_A1798"/>
</dbReference>
<keyword evidence="2" id="KW-1133">Transmembrane helix</keyword>
<dbReference type="Proteomes" id="UP000000718">
    <property type="component" value="Chromosome"/>
</dbReference>
<gene>
    <name evidence="3" type="ordered locus">THEYE_A1798</name>
</gene>
<dbReference type="OrthoDB" id="47652at2"/>
<dbReference type="Pfam" id="PF02325">
    <property type="entry name" value="CCB3_YggT"/>
    <property type="match status" value="1"/>
</dbReference>
<reference evidence="4" key="1">
    <citation type="submission" date="2008-08" db="EMBL/GenBank/DDBJ databases">
        <title>The complete genome sequence of Thermodesulfovibrio yellowstonii strain ATCC 51303 / DSM 11347 / YP87.</title>
        <authorList>
            <person name="Dodson R.J."/>
            <person name="Durkin A.S."/>
            <person name="Wu M."/>
            <person name="Eisen J."/>
            <person name="Sutton G."/>
        </authorList>
    </citation>
    <scope>NUCLEOTIDE SEQUENCE [LARGE SCALE GENOMIC DNA]</scope>
    <source>
        <strain evidence="4">ATCC 51303 / DSM 11347 / YP87</strain>
    </source>
</reference>
<dbReference type="eggNOG" id="COG0762">
    <property type="taxonomic scope" value="Bacteria"/>
</dbReference>
<protein>
    <submittedName>
        <fullName evidence="3">Yggt family protein</fullName>
    </submittedName>
</protein>